<dbReference type="Pfam" id="PF11306">
    <property type="entry name" value="DUF3108"/>
    <property type="match status" value="1"/>
</dbReference>
<organism evidence="1">
    <name type="scientific">candidate division WOR-3 bacterium</name>
    <dbReference type="NCBI Taxonomy" id="2052148"/>
    <lineage>
        <taxon>Bacteria</taxon>
        <taxon>Bacteria division WOR-3</taxon>
    </lineage>
</organism>
<accession>A0A7C0XB93</accession>
<reference evidence="1" key="1">
    <citation type="journal article" date="2020" name="mSystems">
        <title>Genome- and Community-Level Interaction Insights into Carbon Utilization and Element Cycling Functions of Hydrothermarchaeota in Hydrothermal Sediment.</title>
        <authorList>
            <person name="Zhou Z."/>
            <person name="Liu Y."/>
            <person name="Xu W."/>
            <person name="Pan J."/>
            <person name="Luo Z.H."/>
            <person name="Li M."/>
        </authorList>
    </citation>
    <scope>NUCLEOTIDE SEQUENCE [LARGE SCALE GENOMIC DNA]</scope>
    <source>
        <strain evidence="1">HyVt-237</strain>
    </source>
</reference>
<proteinExistence type="predicted"/>
<sequence length="232" mass="26807">MLEPLLALFLLLPFRIGERALYHVKYGPFKAGTLELSVVDTVRIRGRLAYHFLLRAETREPFSTFFKVADEIHSYVDVESFATLRYEKHLREGKYRADRVVDYVPDSGKALYPEGDTVEIPRGALDPLAVFYFVRLKRIESGETLRVPYHVDRRSMTLVITAEKYRSFKTFLGKFRALKVVPDFKGVNVFKSRRGMELWICPDLGGVPLRISTKLFIGSLRAEIFDYFPGSR</sequence>
<comment type="caution">
    <text evidence="1">The sequence shown here is derived from an EMBL/GenBank/DDBJ whole genome shotgun (WGS) entry which is preliminary data.</text>
</comment>
<dbReference type="Proteomes" id="UP000885931">
    <property type="component" value="Unassembled WGS sequence"/>
</dbReference>
<evidence type="ECO:0000313" key="1">
    <source>
        <dbReference type="EMBL" id="HDM90635.1"/>
    </source>
</evidence>
<dbReference type="EMBL" id="DRBW01000204">
    <property type="protein sequence ID" value="HDM90635.1"/>
    <property type="molecule type" value="Genomic_DNA"/>
</dbReference>
<gene>
    <name evidence="1" type="ORF">ENG67_05475</name>
</gene>
<name>A0A7C0XB93_UNCW3</name>
<protein>
    <submittedName>
        <fullName evidence="1">DUF3108 domain-containing protein</fullName>
    </submittedName>
</protein>
<dbReference type="InterPro" id="IPR021457">
    <property type="entry name" value="DUF3108"/>
</dbReference>
<dbReference type="AlphaFoldDB" id="A0A7C0XB93"/>